<sequence length="149" mass="17299">MRVLLSSLLESNLTVREMNEISDAFMDDRLFPQTFGQLIKNIVRSMESNTRSLKPKPAVRSETDEAPVKTALLLIKKKRLLKNGVLERLGTLSPDIQAFIEKLPKKLSLTEILNRCYNEMPQQFNEFLSWLRGREIPYDDYLEGILQKE</sequence>
<dbReference type="Proteomes" id="UP000030428">
    <property type="component" value="Unassembled WGS sequence"/>
</dbReference>
<accession>A0A0A6PCA8</accession>
<organism evidence="1 2">
    <name type="scientific">Candidatus Thiomargarita nelsonii</name>
    <dbReference type="NCBI Taxonomy" id="1003181"/>
    <lineage>
        <taxon>Bacteria</taxon>
        <taxon>Pseudomonadati</taxon>
        <taxon>Pseudomonadota</taxon>
        <taxon>Gammaproteobacteria</taxon>
        <taxon>Thiotrichales</taxon>
        <taxon>Thiotrichaceae</taxon>
        <taxon>Thiomargarita</taxon>
    </lineage>
</organism>
<dbReference type="EMBL" id="JSZA02000021">
    <property type="protein sequence ID" value="KHD07967.2"/>
    <property type="molecule type" value="Genomic_DNA"/>
</dbReference>
<reference evidence="1 2" key="1">
    <citation type="journal article" date="2016" name="Front. Microbiol.">
        <title>Single-Cell (Meta-)Genomics of a Dimorphic Candidatus Thiomargarita nelsonii Reveals Genomic Plasticity.</title>
        <authorList>
            <person name="Flood B.E."/>
            <person name="Fliss P."/>
            <person name="Jones D.S."/>
            <person name="Dick G.J."/>
            <person name="Jain S."/>
            <person name="Kaster A.K."/>
            <person name="Winkel M."/>
            <person name="Mussmann M."/>
            <person name="Bailey J."/>
        </authorList>
    </citation>
    <scope>NUCLEOTIDE SEQUENCE [LARGE SCALE GENOMIC DNA]</scope>
    <source>
        <strain evidence="1">Hydrate Ridge</strain>
    </source>
</reference>
<proteinExistence type="predicted"/>
<evidence type="ECO:0000313" key="1">
    <source>
        <dbReference type="EMBL" id="KHD07967.2"/>
    </source>
</evidence>
<evidence type="ECO:0000313" key="2">
    <source>
        <dbReference type="Proteomes" id="UP000030428"/>
    </source>
</evidence>
<name>A0A0A6PCA8_9GAMM</name>
<comment type="caution">
    <text evidence="1">The sequence shown here is derived from an EMBL/GenBank/DDBJ whole genome shotgun (WGS) entry which is preliminary data.</text>
</comment>
<dbReference type="AlphaFoldDB" id="A0A0A6PCA8"/>
<keyword evidence="2" id="KW-1185">Reference proteome</keyword>
<gene>
    <name evidence="1" type="ORF">PN36_07265</name>
</gene>
<protein>
    <submittedName>
        <fullName evidence="1">Uncharacterized protein</fullName>
    </submittedName>
</protein>